<evidence type="ECO:0000313" key="7">
    <source>
        <dbReference type="EMBL" id="SFC13997.1"/>
    </source>
</evidence>
<dbReference type="FunFam" id="3.40.50.1970:FF:000003">
    <property type="entry name" value="Alcohol dehydrogenase, iron-containing"/>
    <property type="match status" value="1"/>
</dbReference>
<dbReference type="GO" id="GO:0004022">
    <property type="term" value="F:alcohol dehydrogenase (NAD+) activity"/>
    <property type="evidence" value="ECO:0007669"/>
    <property type="project" value="TreeGrafter"/>
</dbReference>
<keyword evidence="8" id="KW-1185">Reference proteome</keyword>
<evidence type="ECO:0000256" key="4">
    <source>
        <dbReference type="ARBA" id="ARBA00023027"/>
    </source>
</evidence>
<evidence type="ECO:0000259" key="6">
    <source>
        <dbReference type="Pfam" id="PF25137"/>
    </source>
</evidence>
<keyword evidence="4" id="KW-0520">NAD</keyword>
<dbReference type="RefSeq" id="WP_091961671.1">
    <property type="nucleotide sequence ID" value="NZ_FOLH01000003.1"/>
</dbReference>
<dbReference type="SUPFAM" id="SSF56796">
    <property type="entry name" value="Dehydroquinate synthase-like"/>
    <property type="match status" value="1"/>
</dbReference>
<dbReference type="PANTHER" id="PTHR11496:SF102">
    <property type="entry name" value="ALCOHOL DEHYDROGENASE 4"/>
    <property type="match status" value="1"/>
</dbReference>
<name>A0A1I1GQF6_9GAMM</name>
<organism evidence="7 8">
    <name type="scientific">Marinospirillum celere</name>
    <dbReference type="NCBI Taxonomy" id="1122252"/>
    <lineage>
        <taxon>Bacteria</taxon>
        <taxon>Pseudomonadati</taxon>
        <taxon>Pseudomonadota</taxon>
        <taxon>Gammaproteobacteria</taxon>
        <taxon>Oceanospirillales</taxon>
        <taxon>Oceanospirillaceae</taxon>
        <taxon>Marinospirillum</taxon>
    </lineage>
</organism>
<protein>
    <submittedName>
        <fullName evidence="7">Alcohol dehydrogenase</fullName>
    </submittedName>
</protein>
<reference evidence="7 8" key="1">
    <citation type="submission" date="2016-10" db="EMBL/GenBank/DDBJ databases">
        <authorList>
            <person name="de Groot N.N."/>
        </authorList>
    </citation>
    <scope>NUCLEOTIDE SEQUENCE [LARGE SCALE GENOMIC DNA]</scope>
    <source>
        <strain evidence="7 8">DSM 18438</strain>
    </source>
</reference>
<dbReference type="Proteomes" id="UP000199058">
    <property type="component" value="Unassembled WGS sequence"/>
</dbReference>
<dbReference type="InterPro" id="IPR056798">
    <property type="entry name" value="ADH_Fe_C"/>
</dbReference>
<dbReference type="InterPro" id="IPR039697">
    <property type="entry name" value="Alcohol_dehydrogenase_Fe"/>
</dbReference>
<evidence type="ECO:0000256" key="2">
    <source>
        <dbReference type="ARBA" id="ARBA00007358"/>
    </source>
</evidence>
<dbReference type="AlphaFoldDB" id="A0A1I1GQF6"/>
<dbReference type="InterPro" id="IPR001670">
    <property type="entry name" value="ADH_Fe/GldA"/>
</dbReference>
<feature type="domain" description="Alcohol dehydrogenase iron-type/glycerol dehydrogenase GldA" evidence="5">
    <location>
        <begin position="10"/>
        <end position="177"/>
    </location>
</feature>
<dbReference type="InterPro" id="IPR018211">
    <property type="entry name" value="ADH_Fe_CS"/>
</dbReference>
<dbReference type="PANTHER" id="PTHR11496">
    <property type="entry name" value="ALCOHOL DEHYDROGENASE"/>
    <property type="match status" value="1"/>
</dbReference>
<dbReference type="OrthoDB" id="9815791at2"/>
<dbReference type="GO" id="GO:0046872">
    <property type="term" value="F:metal ion binding"/>
    <property type="evidence" value="ECO:0007669"/>
    <property type="project" value="InterPro"/>
</dbReference>
<dbReference type="CDD" id="cd08182">
    <property type="entry name" value="HEPD"/>
    <property type="match status" value="1"/>
</dbReference>
<gene>
    <name evidence="7" type="ORF">SAMN05660443_1581</name>
</gene>
<dbReference type="Pfam" id="PF00465">
    <property type="entry name" value="Fe-ADH"/>
    <property type="match status" value="1"/>
</dbReference>
<proteinExistence type="inferred from homology"/>
<feature type="domain" description="Fe-containing alcohol dehydrogenase-like C-terminal" evidence="6">
    <location>
        <begin position="188"/>
        <end position="346"/>
    </location>
</feature>
<sequence>MNSTWSHHNPVRILAGRGCLDLLGQEITAGHWLLVTTAGATRRGLTQKILDLLPQVQISICDSITPNPELDYLDQLTADYRPQRIDGLIALGGGSVMDAAKVLSVTLLSELDKPLATSLREGKGQAWSKNLPVIAIPTTSGTGAEVTPFATVWDQNEHKKHSVTGDCVYPMLAVMDPELTLTLPHDETLYTGLDAISHALESLWNKNKTPVSEAWAWQALKLAIEALPVVLKEPENLDAREKMQQASHLAGLAISQTRTAIAHSISYPLTSHYGVPHGLACSFTLPALIEEYLGKKQNCTHQNLLLEAQVMLKNLKMDARLSNYLNAKELAALAKEMLNPERYANTSFECKVEEILKLSTLRAENV</sequence>
<comment type="cofactor">
    <cofactor evidence="1">
        <name>Fe cation</name>
        <dbReference type="ChEBI" id="CHEBI:24875"/>
    </cofactor>
</comment>
<dbReference type="GO" id="GO:0017000">
    <property type="term" value="P:antibiotic biosynthetic process"/>
    <property type="evidence" value="ECO:0007669"/>
    <property type="project" value="InterPro"/>
</dbReference>
<dbReference type="EMBL" id="FOLH01000003">
    <property type="protein sequence ID" value="SFC13997.1"/>
    <property type="molecule type" value="Genomic_DNA"/>
</dbReference>
<evidence type="ECO:0000259" key="5">
    <source>
        <dbReference type="Pfam" id="PF00465"/>
    </source>
</evidence>
<keyword evidence="3" id="KW-0560">Oxidoreductase</keyword>
<dbReference type="Gene3D" id="1.20.1090.10">
    <property type="entry name" value="Dehydroquinate synthase-like - alpha domain"/>
    <property type="match status" value="1"/>
</dbReference>
<evidence type="ECO:0000313" key="8">
    <source>
        <dbReference type="Proteomes" id="UP000199058"/>
    </source>
</evidence>
<dbReference type="STRING" id="1122252.SAMN05660443_1581"/>
<dbReference type="PROSITE" id="PS00913">
    <property type="entry name" value="ADH_IRON_1"/>
    <property type="match status" value="1"/>
</dbReference>
<dbReference type="Pfam" id="PF25137">
    <property type="entry name" value="ADH_Fe_C"/>
    <property type="match status" value="1"/>
</dbReference>
<dbReference type="InterPro" id="IPR035873">
    <property type="entry name" value="PhpC"/>
</dbReference>
<evidence type="ECO:0000256" key="1">
    <source>
        <dbReference type="ARBA" id="ARBA00001962"/>
    </source>
</evidence>
<accession>A0A1I1GQF6</accession>
<evidence type="ECO:0000256" key="3">
    <source>
        <dbReference type="ARBA" id="ARBA00023002"/>
    </source>
</evidence>
<dbReference type="Gene3D" id="3.40.50.1970">
    <property type="match status" value="1"/>
</dbReference>
<comment type="similarity">
    <text evidence="2">Belongs to the iron-containing alcohol dehydrogenase family.</text>
</comment>